<gene>
    <name evidence="1" type="ORF">KXQ929_LOCUS50257</name>
</gene>
<sequence>MASNSQQNYVRSQRIPVSSAIPSAKLTLSSLPRRPVPVPVPAGSSVRLEHLYTNHFTCQFATNLPLYQYDVAIEEMGFKSKEWYEVKGRSRCALIMQSMIATGIFPPEVIVWYDEQKCLYSTSIIQTPKLFTSGDGQNR</sequence>
<evidence type="ECO:0000313" key="1">
    <source>
        <dbReference type="EMBL" id="CAF4387310.1"/>
    </source>
</evidence>
<organism evidence="1 2">
    <name type="scientific">Adineta steineri</name>
    <dbReference type="NCBI Taxonomy" id="433720"/>
    <lineage>
        <taxon>Eukaryota</taxon>
        <taxon>Metazoa</taxon>
        <taxon>Spiralia</taxon>
        <taxon>Gnathifera</taxon>
        <taxon>Rotifera</taxon>
        <taxon>Eurotatoria</taxon>
        <taxon>Bdelloidea</taxon>
        <taxon>Adinetida</taxon>
        <taxon>Adinetidae</taxon>
        <taxon>Adineta</taxon>
    </lineage>
</organism>
<name>A0A820NDX9_9BILA</name>
<feature type="non-terminal residue" evidence="1">
    <location>
        <position position="139"/>
    </location>
</feature>
<comment type="caution">
    <text evidence="1">The sequence shown here is derived from an EMBL/GenBank/DDBJ whole genome shotgun (WGS) entry which is preliminary data.</text>
</comment>
<dbReference type="Proteomes" id="UP000663868">
    <property type="component" value="Unassembled WGS sequence"/>
</dbReference>
<proteinExistence type="predicted"/>
<accession>A0A820NDX9</accession>
<dbReference type="EMBL" id="CAJOBB010022734">
    <property type="protein sequence ID" value="CAF4387310.1"/>
    <property type="molecule type" value="Genomic_DNA"/>
</dbReference>
<evidence type="ECO:0000313" key="2">
    <source>
        <dbReference type="Proteomes" id="UP000663868"/>
    </source>
</evidence>
<dbReference type="AlphaFoldDB" id="A0A820NDX9"/>
<protein>
    <submittedName>
        <fullName evidence="1">Uncharacterized protein</fullName>
    </submittedName>
</protein>
<reference evidence="1" key="1">
    <citation type="submission" date="2021-02" db="EMBL/GenBank/DDBJ databases">
        <authorList>
            <person name="Nowell W R."/>
        </authorList>
    </citation>
    <scope>NUCLEOTIDE SEQUENCE</scope>
</reference>